<protein>
    <submittedName>
        <fullName evidence="1">Uncharacterized protein</fullName>
    </submittedName>
</protein>
<gene>
    <name evidence="1" type="ORF">DFR30_1251</name>
</gene>
<name>A0A4R1HLA1_9GAMM</name>
<keyword evidence="2" id="KW-1185">Reference proteome</keyword>
<dbReference type="RefSeq" id="WP_132971826.1">
    <property type="nucleotide sequence ID" value="NZ_SMFX01000001.1"/>
</dbReference>
<dbReference type="EMBL" id="SMFX01000001">
    <property type="protein sequence ID" value="TCK17992.1"/>
    <property type="molecule type" value="Genomic_DNA"/>
</dbReference>
<proteinExistence type="predicted"/>
<dbReference type="Proteomes" id="UP000295707">
    <property type="component" value="Unassembled WGS sequence"/>
</dbReference>
<reference evidence="1 2" key="1">
    <citation type="submission" date="2019-03" db="EMBL/GenBank/DDBJ databases">
        <title>Genomic Encyclopedia of Type Strains, Phase IV (KMG-IV): sequencing the most valuable type-strain genomes for metagenomic binning, comparative biology and taxonomic classification.</title>
        <authorList>
            <person name="Goeker M."/>
        </authorList>
    </citation>
    <scope>NUCLEOTIDE SEQUENCE [LARGE SCALE GENOMIC DNA]</scope>
    <source>
        <strain evidence="1 2">DSM 19610</strain>
    </source>
</reference>
<sequence length="93" mass="10649">MKITLVGTDRDKLIRMKKRLRCAARGLRIDVIIEEDRDDYRALDLGARNGPIAVARSDDGRLHTLMNGLEQVEVVQQRLVQWFSDERGSKQDG</sequence>
<dbReference type="AlphaFoldDB" id="A0A4R1HLA1"/>
<evidence type="ECO:0000313" key="2">
    <source>
        <dbReference type="Proteomes" id="UP000295707"/>
    </source>
</evidence>
<organism evidence="1 2">
    <name type="scientific">Thiogranum longum</name>
    <dbReference type="NCBI Taxonomy" id="1537524"/>
    <lineage>
        <taxon>Bacteria</taxon>
        <taxon>Pseudomonadati</taxon>
        <taxon>Pseudomonadota</taxon>
        <taxon>Gammaproteobacteria</taxon>
        <taxon>Chromatiales</taxon>
        <taxon>Ectothiorhodospiraceae</taxon>
        <taxon>Thiogranum</taxon>
    </lineage>
</organism>
<accession>A0A4R1HLA1</accession>
<comment type="caution">
    <text evidence="1">The sequence shown here is derived from an EMBL/GenBank/DDBJ whole genome shotgun (WGS) entry which is preliminary data.</text>
</comment>
<evidence type="ECO:0000313" key="1">
    <source>
        <dbReference type="EMBL" id="TCK17992.1"/>
    </source>
</evidence>